<gene>
    <name evidence="3" type="ORF">K0O64_25090</name>
</gene>
<sequence>MRTLPLGVAAAATAILAGCAPAPTPSQPTAISPAPSTTSPVPGTTSAPSAATSAPAEHGSLAHCLHEHGVPDSAGSGVLGPPQGVDPGVWDQAKKACSPLEPGPAG</sequence>
<dbReference type="RefSeq" id="WP_096312302.1">
    <property type="nucleotide sequence ID" value="NZ_BAAAVX010000087.1"/>
</dbReference>
<proteinExistence type="predicted"/>
<feature type="compositionally biased region" description="Low complexity" evidence="1">
    <location>
        <begin position="20"/>
        <end position="56"/>
    </location>
</feature>
<organism evidence="3 4">
    <name type="scientific">Mycolicibacterium pallens</name>
    <dbReference type="NCBI Taxonomy" id="370524"/>
    <lineage>
        <taxon>Bacteria</taxon>
        <taxon>Bacillati</taxon>
        <taxon>Actinomycetota</taxon>
        <taxon>Actinomycetes</taxon>
        <taxon>Mycobacteriales</taxon>
        <taxon>Mycobacteriaceae</taxon>
        <taxon>Mycolicibacterium</taxon>
    </lineage>
</organism>
<evidence type="ECO:0000256" key="1">
    <source>
        <dbReference type="SAM" id="MobiDB-lite"/>
    </source>
</evidence>
<keyword evidence="4" id="KW-1185">Reference proteome</keyword>
<dbReference type="Proteomes" id="UP000825367">
    <property type="component" value="Chromosome"/>
</dbReference>
<evidence type="ECO:0000313" key="4">
    <source>
        <dbReference type="Proteomes" id="UP000825367"/>
    </source>
</evidence>
<dbReference type="EMBL" id="CP080333">
    <property type="protein sequence ID" value="QYL16259.1"/>
    <property type="molecule type" value="Genomic_DNA"/>
</dbReference>
<dbReference type="PROSITE" id="PS51257">
    <property type="entry name" value="PROKAR_LIPOPROTEIN"/>
    <property type="match status" value="1"/>
</dbReference>
<feature type="signal peptide" evidence="2">
    <location>
        <begin position="1"/>
        <end position="22"/>
    </location>
</feature>
<evidence type="ECO:0008006" key="5">
    <source>
        <dbReference type="Google" id="ProtNLM"/>
    </source>
</evidence>
<evidence type="ECO:0000256" key="2">
    <source>
        <dbReference type="SAM" id="SignalP"/>
    </source>
</evidence>
<feature type="region of interest" description="Disordered" evidence="1">
    <location>
        <begin position="20"/>
        <end position="106"/>
    </location>
</feature>
<keyword evidence="2" id="KW-0732">Signal</keyword>
<reference evidence="3 4" key="1">
    <citation type="submission" date="2021-07" db="EMBL/GenBank/DDBJ databases">
        <title>Whole genome sequencing of non-tuberculosis mycobacteria type-strains.</title>
        <authorList>
            <person name="Igarashi Y."/>
            <person name="Osugi A."/>
            <person name="Mitarai S."/>
        </authorList>
    </citation>
    <scope>NUCLEOTIDE SEQUENCE [LARGE SCALE GENOMIC DNA]</scope>
    <source>
        <strain evidence="3 4">JCM 16370</strain>
    </source>
</reference>
<evidence type="ECO:0000313" key="3">
    <source>
        <dbReference type="EMBL" id="QYL16259.1"/>
    </source>
</evidence>
<protein>
    <recommendedName>
        <fullName evidence="5">Lipoprotein</fullName>
    </recommendedName>
</protein>
<accession>A0ABX8VEP8</accession>
<feature type="chain" id="PRO_5045698791" description="Lipoprotein" evidence="2">
    <location>
        <begin position="23"/>
        <end position="106"/>
    </location>
</feature>
<name>A0ABX8VEP8_9MYCO</name>